<evidence type="ECO:0000256" key="2">
    <source>
        <dbReference type="PIRSR" id="PIRSR601310-3"/>
    </source>
</evidence>
<reference evidence="5 6" key="1">
    <citation type="journal article" date="2010" name="Stand. Genomic Sci.">
        <title>Complete genome sequence of Archaeoglobus profundus type strain (AV18).</title>
        <authorList>
            <person name="von Jan M."/>
            <person name="Lapidus A."/>
            <person name="Del Rio T.G."/>
            <person name="Copeland A."/>
            <person name="Tice H."/>
            <person name="Cheng J.F."/>
            <person name="Lucas S."/>
            <person name="Chen F."/>
            <person name="Nolan M."/>
            <person name="Goodwin L."/>
            <person name="Han C."/>
            <person name="Pitluck S."/>
            <person name="Liolios K."/>
            <person name="Ivanova N."/>
            <person name="Mavromatis K."/>
            <person name="Ovchinnikova G."/>
            <person name="Chertkov O."/>
            <person name="Pati A."/>
            <person name="Chen A."/>
            <person name="Palaniappan K."/>
            <person name="Land M."/>
            <person name="Hauser L."/>
            <person name="Chang Y.J."/>
            <person name="Jeffries C.D."/>
            <person name="Saunders E."/>
            <person name="Brettin T."/>
            <person name="Detter J.C."/>
            <person name="Chain P."/>
            <person name="Eichinger K."/>
            <person name="Huber H."/>
            <person name="Spring S."/>
            <person name="Rohde M."/>
            <person name="Goker M."/>
            <person name="Wirth R."/>
            <person name="Woyke T."/>
            <person name="Bristow J."/>
            <person name="Eisen J.A."/>
            <person name="Markowitz V."/>
            <person name="Hugenholtz P."/>
            <person name="Kyrpides N.C."/>
            <person name="Klenk H.P."/>
        </authorList>
    </citation>
    <scope>NUCLEOTIDE SEQUENCE [LARGE SCALE GENOMIC DNA]</scope>
    <source>
        <strain evidence="6">DSM 5631 / JCM 9629 / NBRC 100127 / Av18</strain>
    </source>
</reference>
<feature type="domain" description="HIT" evidence="4">
    <location>
        <begin position="3"/>
        <end position="109"/>
    </location>
</feature>
<dbReference type="PRINTS" id="PR00332">
    <property type="entry name" value="HISTRIAD"/>
</dbReference>
<dbReference type="CDD" id="cd01277">
    <property type="entry name" value="HINT_subgroup"/>
    <property type="match status" value="1"/>
</dbReference>
<dbReference type="GO" id="GO:0003824">
    <property type="term" value="F:catalytic activity"/>
    <property type="evidence" value="ECO:0007669"/>
    <property type="project" value="InterPro"/>
</dbReference>
<evidence type="ECO:0000256" key="3">
    <source>
        <dbReference type="PROSITE-ProRule" id="PRU00464"/>
    </source>
</evidence>
<proteinExistence type="predicted"/>
<dbReference type="PROSITE" id="PS51084">
    <property type="entry name" value="HIT_2"/>
    <property type="match status" value="1"/>
</dbReference>
<sequence length="129" mass="14676">MCIFCKIAKKEEKAYVVYESDNVIAFLDINPLSKGHTLVIPKEHYENLLEVPSDLAKDLHEAIKAVCEKLKVFNPAGFNIVSNIGKQAGQVIMHAHIHVIPRYEDEETRPITFGKPVKVDLEEVYRELC</sequence>
<evidence type="ECO:0000259" key="4">
    <source>
        <dbReference type="PROSITE" id="PS51084"/>
    </source>
</evidence>
<dbReference type="InterPro" id="IPR001310">
    <property type="entry name" value="Histidine_triad_HIT"/>
</dbReference>
<protein>
    <submittedName>
        <fullName evidence="5">Histidine triad (HIT) protein</fullName>
    </submittedName>
</protein>
<name>D2RGR9_ARCPA</name>
<dbReference type="eggNOG" id="arCOG00419">
    <property type="taxonomic scope" value="Archaea"/>
</dbReference>
<dbReference type="OrthoDB" id="26806at2157"/>
<dbReference type="PaxDb" id="572546-Arcpr_0426"/>
<dbReference type="PANTHER" id="PTHR46648">
    <property type="entry name" value="HIT FAMILY PROTEIN 1"/>
    <property type="match status" value="1"/>
</dbReference>
<keyword evidence="6" id="KW-1185">Reference proteome</keyword>
<evidence type="ECO:0000256" key="1">
    <source>
        <dbReference type="PIRSR" id="PIRSR601310-1"/>
    </source>
</evidence>
<dbReference type="STRING" id="572546.Arcpr_0426"/>
<dbReference type="EMBL" id="CP001857">
    <property type="protein sequence ID" value="ADB57494.1"/>
    <property type="molecule type" value="Genomic_DNA"/>
</dbReference>
<dbReference type="GeneID" id="8739084"/>
<feature type="short sequence motif" description="Histidine triad motif" evidence="2 3">
    <location>
        <begin position="94"/>
        <end position="98"/>
    </location>
</feature>
<dbReference type="SUPFAM" id="SSF54197">
    <property type="entry name" value="HIT-like"/>
    <property type="match status" value="1"/>
</dbReference>
<feature type="active site" description="Tele-AMP-histidine intermediate" evidence="1">
    <location>
        <position position="96"/>
    </location>
</feature>
<gene>
    <name evidence="5" type="ordered locus">Arcpr_0426</name>
</gene>
<dbReference type="KEGG" id="apo:Arcpr_0426"/>
<dbReference type="Pfam" id="PF01230">
    <property type="entry name" value="HIT"/>
    <property type="match status" value="1"/>
</dbReference>
<organism evidence="5 6">
    <name type="scientific">Archaeoglobus profundus (strain DSM 5631 / JCM 9629 / NBRC 100127 / Av18)</name>
    <dbReference type="NCBI Taxonomy" id="572546"/>
    <lineage>
        <taxon>Archaea</taxon>
        <taxon>Methanobacteriati</taxon>
        <taxon>Methanobacteriota</taxon>
        <taxon>Archaeoglobi</taxon>
        <taxon>Archaeoglobales</taxon>
        <taxon>Archaeoglobaceae</taxon>
        <taxon>Archaeoglobus</taxon>
    </lineage>
</organism>
<evidence type="ECO:0000313" key="6">
    <source>
        <dbReference type="Proteomes" id="UP000001901"/>
    </source>
</evidence>
<dbReference type="InterPro" id="IPR036265">
    <property type="entry name" value="HIT-like_sf"/>
</dbReference>
<dbReference type="HOGENOM" id="CLU_056776_3_2_2"/>
<dbReference type="Gene3D" id="3.30.428.10">
    <property type="entry name" value="HIT-like"/>
    <property type="match status" value="1"/>
</dbReference>
<dbReference type="GO" id="GO:0009117">
    <property type="term" value="P:nucleotide metabolic process"/>
    <property type="evidence" value="ECO:0007669"/>
    <property type="project" value="TreeGrafter"/>
</dbReference>
<dbReference type="Proteomes" id="UP000001901">
    <property type="component" value="Chromosome"/>
</dbReference>
<dbReference type="RefSeq" id="WP_012939830.1">
    <property type="nucleotide sequence ID" value="NC_013741.1"/>
</dbReference>
<dbReference type="InterPro" id="IPR039384">
    <property type="entry name" value="HINT"/>
</dbReference>
<dbReference type="PANTHER" id="PTHR46648:SF1">
    <property type="entry name" value="ADENOSINE 5'-MONOPHOSPHORAMIDASE HNT1"/>
    <property type="match status" value="1"/>
</dbReference>
<dbReference type="InterPro" id="IPR011146">
    <property type="entry name" value="HIT-like"/>
</dbReference>
<dbReference type="AlphaFoldDB" id="D2RGR9"/>
<accession>D2RGR9</accession>
<evidence type="ECO:0000313" key="5">
    <source>
        <dbReference type="EMBL" id="ADB57494.1"/>
    </source>
</evidence>